<feature type="transmembrane region" description="Helical" evidence="7">
    <location>
        <begin position="91"/>
        <end position="113"/>
    </location>
</feature>
<dbReference type="EMBL" id="CP017717">
    <property type="protein sequence ID" value="AQZ61698.1"/>
    <property type="molecule type" value="Genomic_DNA"/>
</dbReference>
<feature type="transmembrane region" description="Helical" evidence="7">
    <location>
        <begin position="6"/>
        <end position="22"/>
    </location>
</feature>
<evidence type="ECO:0000256" key="5">
    <source>
        <dbReference type="ARBA" id="ARBA00023049"/>
    </source>
</evidence>
<evidence type="ECO:0000256" key="3">
    <source>
        <dbReference type="ARBA" id="ARBA00022801"/>
    </source>
</evidence>
<keyword evidence="1 6" id="KW-0645">Protease</keyword>
<protein>
    <recommendedName>
        <fullName evidence="8">Peptidase M48 domain-containing protein</fullName>
    </recommendedName>
</protein>
<dbReference type="STRING" id="1909395.BKM31_09650"/>
<gene>
    <name evidence="9" type="ORF">BKM31_09650</name>
</gene>
<evidence type="ECO:0000259" key="8">
    <source>
        <dbReference type="Pfam" id="PF01435"/>
    </source>
</evidence>
<dbReference type="PANTHER" id="PTHR34978:SF3">
    <property type="entry name" value="SLR0241 PROTEIN"/>
    <property type="match status" value="1"/>
</dbReference>
<keyword evidence="7" id="KW-0472">Membrane</keyword>
<dbReference type="Proteomes" id="UP000190797">
    <property type="component" value="Chromosome"/>
</dbReference>
<dbReference type="GO" id="GO:0006508">
    <property type="term" value="P:proteolysis"/>
    <property type="evidence" value="ECO:0007669"/>
    <property type="project" value="UniProtKB-KW"/>
</dbReference>
<keyword evidence="4 6" id="KW-0862">Zinc</keyword>
<keyword evidence="5 6" id="KW-0482">Metalloprotease</keyword>
<dbReference type="RefSeq" id="WP_080037833.1">
    <property type="nucleotide sequence ID" value="NZ_CP017717.1"/>
</dbReference>
<feature type="domain" description="Peptidase M48" evidence="8">
    <location>
        <begin position="124"/>
        <end position="194"/>
    </location>
</feature>
<evidence type="ECO:0000256" key="2">
    <source>
        <dbReference type="ARBA" id="ARBA00022723"/>
    </source>
</evidence>
<dbReference type="PANTHER" id="PTHR34978">
    <property type="entry name" value="POSSIBLE SENSOR-TRANSDUCER PROTEIN BLAR"/>
    <property type="match status" value="1"/>
</dbReference>
<dbReference type="Gene3D" id="3.30.2010.10">
    <property type="entry name" value="Metalloproteases ('zincins'), catalytic domain"/>
    <property type="match status" value="1"/>
</dbReference>
<organism evidence="9 10">
    <name type="scientific">[Actinomadura] parvosata subsp. kistnae</name>
    <dbReference type="NCBI Taxonomy" id="1909395"/>
    <lineage>
        <taxon>Bacteria</taxon>
        <taxon>Bacillati</taxon>
        <taxon>Actinomycetota</taxon>
        <taxon>Actinomycetes</taxon>
        <taxon>Streptosporangiales</taxon>
        <taxon>Streptosporangiaceae</taxon>
        <taxon>Nonomuraea</taxon>
    </lineage>
</organism>
<evidence type="ECO:0000313" key="9">
    <source>
        <dbReference type="EMBL" id="AQZ61698.1"/>
    </source>
</evidence>
<evidence type="ECO:0000256" key="1">
    <source>
        <dbReference type="ARBA" id="ARBA00022670"/>
    </source>
</evidence>
<dbReference type="GO" id="GO:0046872">
    <property type="term" value="F:metal ion binding"/>
    <property type="evidence" value="ECO:0007669"/>
    <property type="project" value="UniProtKB-KW"/>
</dbReference>
<evidence type="ECO:0000256" key="4">
    <source>
        <dbReference type="ARBA" id="ARBA00022833"/>
    </source>
</evidence>
<dbReference type="InterPro" id="IPR052173">
    <property type="entry name" value="Beta-lactam_resp_regulator"/>
</dbReference>
<keyword evidence="2" id="KW-0479">Metal-binding</keyword>
<proteinExistence type="inferred from homology"/>
<comment type="cofactor">
    <cofactor evidence="6">
        <name>Zn(2+)</name>
        <dbReference type="ChEBI" id="CHEBI:29105"/>
    </cofactor>
    <text evidence="6">Binds 1 zinc ion per subunit.</text>
</comment>
<dbReference type="InterPro" id="IPR001915">
    <property type="entry name" value="Peptidase_M48"/>
</dbReference>
<dbReference type="OrthoDB" id="9785340at2"/>
<sequence>MTVAIVLALYGLFAALALPRLLRRGTWADRAPRLAIAMWQAASVSVVAAALLSAFAAAVPAAVVGHGLAELFEACAALLHDEAALSSTGTWAGLAAGALVLARVTTVGAAVLLRARRERRRHADALALLGQHDHDLDAVVVDYEERLAYCLPGRKGHAVITTGALHSLAPEQVAAVLAHERAHLRGRHHLVLAGAEALARAFPRLPLFEQARAEVARLVELLADDVAARRHPRVHIAAALVGLATGRVPAFALGAGGETALTRVRRMLHPQVPLGRRERAAGRLAVAALLAGPAALALAPVVAAFLAHHCHSLLTH</sequence>
<dbReference type="KEGG" id="noa:BKM31_09650"/>
<keyword evidence="7" id="KW-1133">Transmembrane helix</keyword>
<accession>A0A1U9ZUT3</accession>
<keyword evidence="3 6" id="KW-0378">Hydrolase</keyword>
<keyword evidence="10" id="KW-1185">Reference proteome</keyword>
<dbReference type="AlphaFoldDB" id="A0A1U9ZUT3"/>
<evidence type="ECO:0000256" key="6">
    <source>
        <dbReference type="RuleBase" id="RU003983"/>
    </source>
</evidence>
<dbReference type="GO" id="GO:0004222">
    <property type="term" value="F:metalloendopeptidase activity"/>
    <property type="evidence" value="ECO:0007669"/>
    <property type="project" value="InterPro"/>
</dbReference>
<name>A0A1U9ZUT3_9ACTN</name>
<reference evidence="10" key="1">
    <citation type="journal article" date="2017" name="Med. Chem. Commun.">
        <title>Nonomuraea sp. ATCC 55076 harbours the largest actinomycete chromosome to date and the kistamicin biosynthetic gene cluster.</title>
        <authorList>
            <person name="Nazari B."/>
            <person name="Forneris C.C."/>
            <person name="Gibson M.I."/>
            <person name="Moon K."/>
            <person name="Schramma K.R."/>
            <person name="Seyedsayamdost M.R."/>
        </authorList>
    </citation>
    <scope>NUCLEOTIDE SEQUENCE [LARGE SCALE GENOMIC DNA]</scope>
    <source>
        <strain evidence="10">ATCC 55076</strain>
    </source>
</reference>
<keyword evidence="7" id="KW-0812">Transmembrane</keyword>
<feature type="transmembrane region" description="Helical" evidence="7">
    <location>
        <begin position="34"/>
        <end position="63"/>
    </location>
</feature>
<evidence type="ECO:0000256" key="7">
    <source>
        <dbReference type="SAM" id="Phobius"/>
    </source>
</evidence>
<comment type="similarity">
    <text evidence="6">Belongs to the peptidase M48 family.</text>
</comment>
<dbReference type="Pfam" id="PF01435">
    <property type="entry name" value="Peptidase_M48"/>
    <property type="match status" value="1"/>
</dbReference>
<dbReference type="CDD" id="cd07326">
    <property type="entry name" value="M56_BlaR1_MecR1_like"/>
    <property type="match status" value="1"/>
</dbReference>
<feature type="transmembrane region" description="Helical" evidence="7">
    <location>
        <begin position="284"/>
        <end position="307"/>
    </location>
</feature>
<evidence type="ECO:0000313" key="10">
    <source>
        <dbReference type="Proteomes" id="UP000190797"/>
    </source>
</evidence>